<reference evidence="4" key="2">
    <citation type="journal article" date="2019" name="Int. J. Syst. Evol. Microbiol.">
        <title>The Global Catalogue of Microorganisms (GCM) 10K type strain sequencing project: providing services to taxonomists for standard genome sequencing and annotation.</title>
        <authorList>
            <consortium name="The Broad Institute Genomics Platform"/>
            <consortium name="The Broad Institute Genome Sequencing Center for Infectious Disease"/>
            <person name="Wu L."/>
            <person name="Ma J."/>
        </authorList>
    </citation>
    <scope>NUCLEOTIDE SEQUENCE [LARGE SCALE GENOMIC DNA]</scope>
    <source>
        <strain evidence="4">CGMCC 1.15931</strain>
    </source>
</reference>
<reference evidence="2 3" key="3">
    <citation type="submission" date="2019-11" db="EMBL/GenBank/DDBJ databases">
        <title>Type strains purchased from KCTC, JCM and DSMZ.</title>
        <authorList>
            <person name="Lu H."/>
        </authorList>
    </citation>
    <scope>NUCLEOTIDE SEQUENCE [LARGE SCALE GENOMIC DNA]</scope>
    <source>
        <strain evidence="2 3">KCTC 52429</strain>
    </source>
</reference>
<accession>A0A6I3SZ68</accession>
<comment type="caution">
    <text evidence="2">The sequence shown here is derived from an EMBL/GenBank/DDBJ whole genome shotgun (WGS) entry which is preliminary data.</text>
</comment>
<sequence>MSKTKFHWLPARHDFDGTTWLHAYGYFDGLSCEVEYNDADGTSSLFLIDCNAWPPAETDMSALRPDVGGGALVLVGVEGERQYWRRLLEASDHGDRDLFQYEVRLGSVFTSFGPPLRGDFHALDCVVAGGILYGLHRPDGQDGRCVSRVSAEAADTIFAPEGRVVLTGMGPGRILIAVHDPHMTSLKQARCWLWDERRATPLSGPHRLPAIPIQVDSALAWLGGDDILFCSVTEAPHPNNMAGHERTLHLHQFNFVTGAHRQAPLPLFGSTMRFDARMFKKQPKQMVTVQSFEGEVTICRGGGDWWILNYRTQRIGKRTVCWLWDQASGAVVKIASTDLPGQDVLAVLYSRGLDGYLVSVPHAIHRLAGLEDIVAARGDAALHWA</sequence>
<name>A0A6I3SZ68_9BURK</name>
<evidence type="ECO:0000313" key="3">
    <source>
        <dbReference type="Proteomes" id="UP000430634"/>
    </source>
</evidence>
<keyword evidence="4" id="KW-1185">Reference proteome</keyword>
<dbReference type="RefSeq" id="WP_155471759.1">
    <property type="nucleotide sequence ID" value="NZ_BMKG01000034.1"/>
</dbReference>
<dbReference type="EMBL" id="BMKG01000034">
    <property type="protein sequence ID" value="GGC22648.1"/>
    <property type="molecule type" value="Genomic_DNA"/>
</dbReference>
<evidence type="ECO:0000313" key="4">
    <source>
        <dbReference type="Proteomes" id="UP000622638"/>
    </source>
</evidence>
<dbReference type="AlphaFoldDB" id="A0A6I3SZ68"/>
<dbReference type="Proteomes" id="UP000430634">
    <property type="component" value="Unassembled WGS sequence"/>
</dbReference>
<dbReference type="Proteomes" id="UP000622638">
    <property type="component" value="Unassembled WGS sequence"/>
</dbReference>
<evidence type="ECO:0000313" key="1">
    <source>
        <dbReference type="EMBL" id="GGC22648.1"/>
    </source>
</evidence>
<organism evidence="2 3">
    <name type="scientific">Pseudoduganella buxea</name>
    <dbReference type="NCBI Taxonomy" id="1949069"/>
    <lineage>
        <taxon>Bacteria</taxon>
        <taxon>Pseudomonadati</taxon>
        <taxon>Pseudomonadota</taxon>
        <taxon>Betaproteobacteria</taxon>
        <taxon>Burkholderiales</taxon>
        <taxon>Oxalobacteraceae</taxon>
        <taxon>Telluria group</taxon>
        <taxon>Pseudoduganella</taxon>
    </lineage>
</organism>
<dbReference type="OrthoDB" id="6747903at2"/>
<dbReference type="EMBL" id="WNKZ01000052">
    <property type="protein sequence ID" value="MTV54463.1"/>
    <property type="molecule type" value="Genomic_DNA"/>
</dbReference>
<reference evidence="1" key="1">
    <citation type="journal article" date="2014" name="Int. J. Syst. Evol. Microbiol.">
        <title>Complete genome of a new Firmicutes species belonging to the dominant human colonic microbiota ('Ruminococcus bicirculans') reveals two chromosomes and a selective capacity to utilize plant glucans.</title>
        <authorList>
            <consortium name="NISC Comparative Sequencing Program"/>
            <person name="Wegmann U."/>
            <person name="Louis P."/>
            <person name="Goesmann A."/>
            <person name="Henrissat B."/>
            <person name="Duncan S.H."/>
            <person name="Flint H.J."/>
        </authorList>
    </citation>
    <scope>NUCLEOTIDE SEQUENCE</scope>
    <source>
        <strain evidence="1">CGMCC 1.15931</strain>
    </source>
</reference>
<gene>
    <name evidence="1" type="ORF">GCM10011572_50180</name>
    <name evidence="2" type="ORF">GM672_17160</name>
</gene>
<protein>
    <submittedName>
        <fullName evidence="2">Uncharacterized protein</fullName>
    </submittedName>
</protein>
<evidence type="ECO:0000313" key="2">
    <source>
        <dbReference type="EMBL" id="MTV54463.1"/>
    </source>
</evidence>
<reference evidence="1" key="4">
    <citation type="submission" date="2024-05" db="EMBL/GenBank/DDBJ databases">
        <authorList>
            <person name="Sun Q."/>
            <person name="Zhou Y."/>
        </authorList>
    </citation>
    <scope>NUCLEOTIDE SEQUENCE</scope>
    <source>
        <strain evidence="1">CGMCC 1.15931</strain>
    </source>
</reference>
<proteinExistence type="predicted"/>